<dbReference type="InterPro" id="IPR003329">
    <property type="entry name" value="Cytidylyl_trans"/>
</dbReference>
<proteinExistence type="predicted"/>
<dbReference type="GO" id="GO:0016779">
    <property type="term" value="F:nucleotidyltransferase activity"/>
    <property type="evidence" value="ECO:0007669"/>
    <property type="project" value="UniProtKB-KW"/>
</dbReference>
<sequence>MDKKFIILIPSRIGSTRLKNKPLAKIGSMSLIQRVYMNA</sequence>
<comment type="caution">
    <text evidence="1">The sequence shown here is derived from an EMBL/GenBank/DDBJ whole genome shotgun (WGS) entry which is preliminary data.</text>
</comment>
<accession>A0A937I7P8</accession>
<keyword evidence="1" id="KW-0548">Nucleotidyltransferase</keyword>
<dbReference type="Gene3D" id="3.90.550.10">
    <property type="entry name" value="Spore Coat Polysaccharide Biosynthesis Protein SpsA, Chain A"/>
    <property type="match status" value="1"/>
</dbReference>
<evidence type="ECO:0000313" key="2">
    <source>
        <dbReference type="Proteomes" id="UP000711391"/>
    </source>
</evidence>
<dbReference type="SUPFAM" id="SSF53448">
    <property type="entry name" value="Nucleotide-diphospho-sugar transferases"/>
    <property type="match status" value="1"/>
</dbReference>
<evidence type="ECO:0000313" key="1">
    <source>
        <dbReference type="EMBL" id="MBL6818442.1"/>
    </source>
</evidence>
<name>A0A937I7P8_9GAMM</name>
<gene>
    <name evidence="1" type="ORF">ISQ64_03455</name>
</gene>
<protein>
    <submittedName>
        <fullName evidence="1">3-deoxy-manno-octulosonate cytidylyltransferase</fullName>
    </submittedName>
</protein>
<dbReference type="EMBL" id="JADHQD010000018">
    <property type="protein sequence ID" value="MBL6818442.1"/>
    <property type="molecule type" value="Genomic_DNA"/>
</dbReference>
<dbReference type="Pfam" id="PF02348">
    <property type="entry name" value="CTP_transf_3"/>
    <property type="match status" value="1"/>
</dbReference>
<dbReference type="Proteomes" id="UP000711391">
    <property type="component" value="Unassembled WGS sequence"/>
</dbReference>
<dbReference type="InterPro" id="IPR029044">
    <property type="entry name" value="Nucleotide-diphossugar_trans"/>
</dbReference>
<organism evidence="1 2">
    <name type="scientific">SAR86 cluster bacterium</name>
    <dbReference type="NCBI Taxonomy" id="2030880"/>
    <lineage>
        <taxon>Bacteria</taxon>
        <taxon>Pseudomonadati</taxon>
        <taxon>Pseudomonadota</taxon>
        <taxon>Gammaproteobacteria</taxon>
        <taxon>SAR86 cluster</taxon>
    </lineage>
</organism>
<feature type="non-terminal residue" evidence="1">
    <location>
        <position position="39"/>
    </location>
</feature>
<keyword evidence="1" id="KW-0808">Transferase</keyword>
<reference evidence="1" key="1">
    <citation type="submission" date="2020-10" db="EMBL/GenBank/DDBJ databases">
        <title>Microbiome of the Black Sea water column analyzed by genome centric metagenomics.</title>
        <authorList>
            <person name="Cabello-Yeves P.J."/>
            <person name="Callieri C."/>
            <person name="Picazo A."/>
            <person name="Mehrshad M."/>
            <person name="Haro-Moreno J.M."/>
            <person name="Roda-Garcia J."/>
            <person name="Dzembekova N."/>
            <person name="Slabakova V."/>
            <person name="Slabakova N."/>
            <person name="Moncheva S."/>
            <person name="Rodriguez-Valera F."/>
        </authorList>
    </citation>
    <scope>NUCLEOTIDE SEQUENCE</scope>
    <source>
        <strain evidence="1">BS307-5m-G50</strain>
    </source>
</reference>
<dbReference type="AlphaFoldDB" id="A0A937I7P8"/>